<accession>A0A4D6HBR2</accession>
<dbReference type="PROSITE" id="PS51318">
    <property type="entry name" value="TAT"/>
    <property type="match status" value="1"/>
</dbReference>
<dbReference type="OrthoDB" id="346175at2157"/>
<feature type="compositionally biased region" description="Basic and acidic residues" evidence="2">
    <location>
        <begin position="40"/>
        <end position="64"/>
    </location>
</feature>
<dbReference type="Pfam" id="PF13343">
    <property type="entry name" value="SBP_bac_6"/>
    <property type="match status" value="1"/>
</dbReference>
<evidence type="ECO:0000313" key="4">
    <source>
        <dbReference type="Proteomes" id="UP000296706"/>
    </source>
</evidence>
<dbReference type="Proteomes" id="UP000296706">
    <property type="component" value="Chromosome"/>
</dbReference>
<dbReference type="PANTHER" id="PTHR30006:SF2">
    <property type="entry name" value="ABC TRANSPORTER SUBSTRATE-BINDING PROTEIN"/>
    <property type="match status" value="1"/>
</dbReference>
<dbReference type="EMBL" id="CP031310">
    <property type="protein sequence ID" value="QCC50666.1"/>
    <property type="molecule type" value="Genomic_DNA"/>
</dbReference>
<dbReference type="KEGG" id="hsn:DV733_05145"/>
<feature type="region of interest" description="Disordered" evidence="2">
    <location>
        <begin position="26"/>
        <end position="65"/>
    </location>
</feature>
<dbReference type="RefSeq" id="WP_049994110.1">
    <property type="nucleotide sequence ID" value="NZ_CP031310.1"/>
</dbReference>
<dbReference type="PROSITE" id="PS51257">
    <property type="entry name" value="PROKAR_LIPOPROTEIN"/>
    <property type="match status" value="1"/>
</dbReference>
<dbReference type="GeneID" id="39847228"/>
<reference evidence="3 4" key="1">
    <citation type="journal article" date="2019" name="Nat. Commun.">
        <title>A new type of DNA phosphorothioation-based antiviral system in archaea.</title>
        <authorList>
            <person name="Xiong L."/>
            <person name="Liu S."/>
            <person name="Chen S."/>
            <person name="Xiao Y."/>
            <person name="Zhu B."/>
            <person name="Gao Y."/>
            <person name="Zhang Y."/>
            <person name="Chen B."/>
            <person name="Luo J."/>
            <person name="Deng Z."/>
            <person name="Chen X."/>
            <person name="Wang L."/>
            <person name="Chen S."/>
        </authorList>
    </citation>
    <scope>NUCLEOTIDE SEQUENCE [LARGE SCALE GENOMIC DNA]</scope>
    <source>
        <strain evidence="3 4">CBA1105</strain>
    </source>
</reference>
<dbReference type="AlphaFoldDB" id="A0A4D6HBR2"/>
<organism evidence="3 4">
    <name type="scientific">Halapricum salinum</name>
    <dbReference type="NCBI Taxonomy" id="1457250"/>
    <lineage>
        <taxon>Archaea</taxon>
        <taxon>Methanobacteriati</taxon>
        <taxon>Methanobacteriota</taxon>
        <taxon>Stenosarchaea group</taxon>
        <taxon>Halobacteria</taxon>
        <taxon>Halobacteriales</taxon>
        <taxon>Haloarculaceae</taxon>
        <taxon>Halapricum</taxon>
    </lineage>
</organism>
<protein>
    <recommendedName>
        <fullName evidence="5">Extracellular solute-binding protein</fullName>
    </recommendedName>
</protein>
<sequence length="404" mass="44550">MTNRPNHDRRTFLKIGGLSAAVVTAGCLGGDNDESGAETTPDRDQDPEEWRAEKKEQAREELSGDKLQVWIEGASSEDIERSVYNGHPVDSLPESMQGEPLIPDGSPWEPLKDNVEVIPLNSQEQASRYRREQQSGNVTADILTTVYLPRLISRDIPLANLSGVPGWQENVPEELQSKTSRIGYYQQQVYGTFYNSSTVESAPETLLDLLDPQFSDDSIILDVTPNPASATPFIGEEYVDSVPPRLEAVDSDMTGGEFIEALANQNPKFDESAYGMTLDTAQGGSDITFLGPLSVMYDQQAEGLPIEPLEHPSGYVFVPSGIGVPDDPPHPNAAKLFADYLLSTRGAQVFQKGIVTADFEMSNPQGALDWLYADWQQPYAQLDIDRDLSEVESEWKDYFGVPNV</sequence>
<dbReference type="STRING" id="1457250.GCA_000755225_03337"/>
<dbReference type="SUPFAM" id="SSF53850">
    <property type="entry name" value="Periplasmic binding protein-like II"/>
    <property type="match status" value="1"/>
</dbReference>
<dbReference type="InterPro" id="IPR006311">
    <property type="entry name" value="TAT_signal"/>
</dbReference>
<proteinExistence type="predicted"/>
<keyword evidence="1" id="KW-0732">Signal</keyword>
<keyword evidence="4" id="KW-1185">Reference proteome</keyword>
<dbReference type="PANTHER" id="PTHR30006">
    <property type="entry name" value="THIAMINE-BINDING PERIPLASMIC PROTEIN-RELATED"/>
    <property type="match status" value="1"/>
</dbReference>
<evidence type="ECO:0000313" key="3">
    <source>
        <dbReference type="EMBL" id="QCC50666.1"/>
    </source>
</evidence>
<gene>
    <name evidence="3" type="ORF">DV733_05145</name>
</gene>
<name>A0A4D6HBR2_9EURY</name>
<evidence type="ECO:0000256" key="2">
    <source>
        <dbReference type="SAM" id="MobiDB-lite"/>
    </source>
</evidence>
<evidence type="ECO:0008006" key="5">
    <source>
        <dbReference type="Google" id="ProtNLM"/>
    </source>
</evidence>
<dbReference type="Gene3D" id="3.40.190.10">
    <property type="entry name" value="Periplasmic binding protein-like II"/>
    <property type="match status" value="2"/>
</dbReference>
<evidence type="ECO:0000256" key="1">
    <source>
        <dbReference type="ARBA" id="ARBA00022729"/>
    </source>
</evidence>